<gene>
    <name evidence="4" type="ORF">P3T76_008643</name>
</gene>
<feature type="compositionally biased region" description="Low complexity" evidence="1">
    <location>
        <begin position="229"/>
        <end position="244"/>
    </location>
</feature>
<evidence type="ECO:0000256" key="2">
    <source>
        <dbReference type="SAM" id="Phobius"/>
    </source>
</evidence>
<protein>
    <submittedName>
        <fullName evidence="4">E3 ubiquitin-protein ligase PPP1R11</fullName>
    </submittedName>
</protein>
<keyword evidence="2" id="KW-1133">Transmembrane helix</keyword>
<feature type="compositionally biased region" description="Basic residues" evidence="1">
    <location>
        <begin position="218"/>
        <end position="228"/>
    </location>
</feature>
<dbReference type="PANTHER" id="PTHR20835">
    <property type="entry name" value="E3 UBIQUITIN-PROTEIN LIGASE PPP1R11-RELATED"/>
    <property type="match status" value="1"/>
</dbReference>
<dbReference type="GO" id="GO:0008157">
    <property type="term" value="F:protein phosphatase 1 binding"/>
    <property type="evidence" value="ECO:0007669"/>
    <property type="project" value="TreeGrafter"/>
</dbReference>
<comment type="caution">
    <text evidence="4">The sequence shown here is derived from an EMBL/GenBank/DDBJ whole genome shotgun (WGS) entry which is preliminary data.</text>
</comment>
<dbReference type="GO" id="GO:0006629">
    <property type="term" value="P:lipid metabolic process"/>
    <property type="evidence" value="ECO:0007669"/>
    <property type="project" value="InterPro"/>
</dbReference>
<dbReference type="Pfam" id="PF01764">
    <property type="entry name" value="Lipase_3"/>
    <property type="match status" value="1"/>
</dbReference>
<keyword evidence="2" id="KW-0472">Membrane</keyword>
<evidence type="ECO:0000313" key="4">
    <source>
        <dbReference type="EMBL" id="KAK1939259.1"/>
    </source>
</evidence>
<feature type="transmembrane region" description="Helical" evidence="2">
    <location>
        <begin position="44"/>
        <end position="71"/>
    </location>
</feature>
<evidence type="ECO:0000259" key="3">
    <source>
        <dbReference type="Pfam" id="PF01764"/>
    </source>
</evidence>
<dbReference type="InterPro" id="IPR002921">
    <property type="entry name" value="Fungal_lipase-type"/>
</dbReference>
<dbReference type="InterPro" id="IPR011107">
    <property type="entry name" value="PPI_Ypi1"/>
</dbReference>
<feature type="transmembrane region" description="Helical" evidence="2">
    <location>
        <begin position="281"/>
        <end position="301"/>
    </location>
</feature>
<feature type="domain" description="Fungal lipase-type" evidence="3">
    <location>
        <begin position="668"/>
        <end position="785"/>
    </location>
</feature>
<dbReference type="SUPFAM" id="SSF53474">
    <property type="entry name" value="alpha/beta-Hydrolases"/>
    <property type="match status" value="1"/>
</dbReference>
<feature type="region of interest" description="Disordered" evidence="1">
    <location>
        <begin position="210"/>
        <end position="244"/>
    </location>
</feature>
<accession>A0AAD9GIU0</accession>
<dbReference type="EMBL" id="JASMQC010000016">
    <property type="protein sequence ID" value="KAK1939259.1"/>
    <property type="molecule type" value="Genomic_DNA"/>
</dbReference>
<feature type="compositionally biased region" description="Basic residues" evidence="1">
    <location>
        <begin position="895"/>
        <end position="916"/>
    </location>
</feature>
<feature type="transmembrane region" description="Helical" evidence="2">
    <location>
        <begin position="485"/>
        <end position="515"/>
    </location>
</feature>
<feature type="region of interest" description="Disordered" evidence="1">
    <location>
        <begin position="872"/>
        <end position="935"/>
    </location>
</feature>
<feature type="transmembrane region" description="Helical" evidence="2">
    <location>
        <begin position="83"/>
        <end position="103"/>
    </location>
</feature>
<dbReference type="Proteomes" id="UP001259832">
    <property type="component" value="Unassembled WGS sequence"/>
</dbReference>
<proteinExistence type="predicted"/>
<dbReference type="Gene3D" id="3.40.50.1820">
    <property type="entry name" value="alpha/beta hydrolase"/>
    <property type="match status" value="1"/>
</dbReference>
<dbReference type="InterPro" id="IPR029058">
    <property type="entry name" value="AB_hydrolase_fold"/>
</dbReference>
<dbReference type="GO" id="GO:0004865">
    <property type="term" value="F:protein serine/threonine phosphatase inhibitor activity"/>
    <property type="evidence" value="ECO:0007669"/>
    <property type="project" value="InterPro"/>
</dbReference>
<dbReference type="PANTHER" id="PTHR20835:SF0">
    <property type="entry name" value="E3 UBIQUITIN-PROTEIN LIGASE PPP1R11"/>
    <property type="match status" value="1"/>
</dbReference>
<keyword evidence="5" id="KW-1185">Reference proteome</keyword>
<keyword evidence="2" id="KW-0812">Transmembrane</keyword>
<dbReference type="GO" id="GO:0005634">
    <property type="term" value="C:nucleus"/>
    <property type="evidence" value="ECO:0007669"/>
    <property type="project" value="TreeGrafter"/>
</dbReference>
<reference evidence="4" key="1">
    <citation type="submission" date="2023-08" db="EMBL/GenBank/DDBJ databases">
        <title>Reference Genome Resource for the Citrus Pathogen Phytophthora citrophthora.</title>
        <authorList>
            <person name="Moller H."/>
            <person name="Coetzee B."/>
            <person name="Rose L.J."/>
            <person name="Van Niekerk J.M."/>
        </authorList>
    </citation>
    <scope>NUCLEOTIDE SEQUENCE</scope>
    <source>
        <strain evidence="4">STE-U-9442</strain>
    </source>
</reference>
<dbReference type="AlphaFoldDB" id="A0AAD9GIU0"/>
<name>A0AAD9GIU0_9STRA</name>
<feature type="transmembrane region" description="Helical" evidence="2">
    <location>
        <begin position="307"/>
        <end position="330"/>
    </location>
</feature>
<organism evidence="4 5">
    <name type="scientific">Phytophthora citrophthora</name>
    <dbReference type="NCBI Taxonomy" id="4793"/>
    <lineage>
        <taxon>Eukaryota</taxon>
        <taxon>Sar</taxon>
        <taxon>Stramenopiles</taxon>
        <taxon>Oomycota</taxon>
        <taxon>Peronosporomycetes</taxon>
        <taxon>Peronosporales</taxon>
        <taxon>Peronosporaceae</taxon>
        <taxon>Phytophthora</taxon>
    </lineage>
</organism>
<evidence type="ECO:0000256" key="1">
    <source>
        <dbReference type="SAM" id="MobiDB-lite"/>
    </source>
</evidence>
<dbReference type="Pfam" id="PF07491">
    <property type="entry name" value="PPI_Ypi1"/>
    <property type="match status" value="1"/>
</dbReference>
<sequence>MSCSPEASRDDRMATQEGRRAELQKLSSEEGEWTLYRTLCQFRLGYFSFLVLMCILMFSVTFLMEIFFAIFLPSARMDPYFTVRAIVLLAFLPFALIFLSYCFEESSRLFLDAIDTREGSLANFRLSLCVCIHYLRHWREMPDDRLDREQFDAFRGDDEDQEAWARFISWITAGPRYVLSTIYTNDPFTDKNKESEDERRYELELLFQRQQSEESGHKHSSRFLRHRSSSSSSSSSSSDASSSPSARWKRALQAASTTVMFNTTHFDGPPLDFSTLVITDVLCPFVFELITMWTFLVSLVANMSPLAAFLDYIQCGFYMQAVYLGIWMICHFCSARNRKMREFVSNYRRRYRDMQRELLEMENEKRAEHLWLVSIGFRAVEQFQTSFFTFVETSYECSGRLREKCCPCGSGAANEASSTTEERQSLQSGDEVQYTQATEGECDPVTDANETQEALEGKQRIHKIGEHIRELNLWSKFSYDRRLRILCPIVIISAMISFYTFYLGWGIMGICLILLGDTIQAKFPQIFGLTFKSFITFFVILSFVFFSSTWAIGTFVQGGDFLVLPPTSDSRTASPPPFTMKQTKSHVHWTKVAEYPVCALDLASLDIVDFALIADSIYGWNTAVQVKSFTQRFNGTELGDWQYVSRNNEDAGHQVWTELYFPTINMTVIAVRGTATATDALEDLHYWFGVSVMQAANIFIPFLKQLPSQFVVEMLSMNFLRAIMPPPVYSELLDHVQVVRKRVGGDRLVLTGHSLGGAMAAMVGAKTHTPAVSFSGPGLLYSRGRFDVDDESIRDYVMTVKPRRDIVPQVDELGAREEAATEVEPPSASAAPVYRMELQPRPHVTFDESVVDNEHLGRKRSNKCCIFHKKREFGESSSESGEDSDSSNSGDEYKHKHHAHDCKHKVRRRTKPKKRAPSPSSSDEEKKPAPSQMTR</sequence>
<evidence type="ECO:0000313" key="5">
    <source>
        <dbReference type="Proteomes" id="UP001259832"/>
    </source>
</evidence>